<feature type="transmembrane region" description="Helical" evidence="1">
    <location>
        <begin position="6"/>
        <end position="33"/>
    </location>
</feature>
<evidence type="ECO:0008006" key="4">
    <source>
        <dbReference type="Google" id="ProtNLM"/>
    </source>
</evidence>
<evidence type="ECO:0000313" key="2">
    <source>
        <dbReference type="EMBL" id="KAK7319853.1"/>
    </source>
</evidence>
<sequence>MEVDSLLLLPFVLFSLIVQVVILTTIVVSGIVLRVSMVGVQDGVRDLMVEVVGEGEGVGRVVVMDWVGGCGKILGGGLSNQEFL</sequence>
<reference evidence="2 3" key="1">
    <citation type="submission" date="2024-01" db="EMBL/GenBank/DDBJ databases">
        <title>The genomes of 5 underutilized Papilionoideae crops provide insights into root nodulation and disease resistance.</title>
        <authorList>
            <person name="Yuan L."/>
        </authorList>
    </citation>
    <scope>NUCLEOTIDE SEQUENCE [LARGE SCALE GENOMIC DNA]</scope>
    <source>
        <strain evidence="2">LY-2023</strain>
        <tissue evidence="2">Leaf</tissue>
    </source>
</reference>
<proteinExistence type="predicted"/>
<keyword evidence="1" id="KW-1133">Transmembrane helix</keyword>
<keyword evidence="1" id="KW-0812">Transmembrane</keyword>
<evidence type="ECO:0000313" key="3">
    <source>
        <dbReference type="Proteomes" id="UP001359559"/>
    </source>
</evidence>
<keyword evidence="1" id="KW-0472">Membrane</keyword>
<organism evidence="2 3">
    <name type="scientific">Clitoria ternatea</name>
    <name type="common">Butterfly pea</name>
    <dbReference type="NCBI Taxonomy" id="43366"/>
    <lineage>
        <taxon>Eukaryota</taxon>
        <taxon>Viridiplantae</taxon>
        <taxon>Streptophyta</taxon>
        <taxon>Embryophyta</taxon>
        <taxon>Tracheophyta</taxon>
        <taxon>Spermatophyta</taxon>
        <taxon>Magnoliopsida</taxon>
        <taxon>eudicotyledons</taxon>
        <taxon>Gunneridae</taxon>
        <taxon>Pentapetalae</taxon>
        <taxon>rosids</taxon>
        <taxon>fabids</taxon>
        <taxon>Fabales</taxon>
        <taxon>Fabaceae</taxon>
        <taxon>Papilionoideae</taxon>
        <taxon>50 kb inversion clade</taxon>
        <taxon>NPAAA clade</taxon>
        <taxon>indigoferoid/millettioid clade</taxon>
        <taxon>Phaseoleae</taxon>
        <taxon>Clitoria</taxon>
    </lineage>
</organism>
<name>A0AAN9KPG7_CLITE</name>
<dbReference type="EMBL" id="JAYKXN010000001">
    <property type="protein sequence ID" value="KAK7319853.1"/>
    <property type="molecule type" value="Genomic_DNA"/>
</dbReference>
<protein>
    <recommendedName>
        <fullName evidence="4">Transmembrane protein</fullName>
    </recommendedName>
</protein>
<evidence type="ECO:0000256" key="1">
    <source>
        <dbReference type="SAM" id="Phobius"/>
    </source>
</evidence>
<comment type="caution">
    <text evidence="2">The sequence shown here is derived from an EMBL/GenBank/DDBJ whole genome shotgun (WGS) entry which is preliminary data.</text>
</comment>
<gene>
    <name evidence="2" type="ORF">RJT34_04581</name>
</gene>
<dbReference type="Proteomes" id="UP001359559">
    <property type="component" value="Unassembled WGS sequence"/>
</dbReference>
<dbReference type="AlphaFoldDB" id="A0AAN9KPG7"/>
<accession>A0AAN9KPG7</accession>
<keyword evidence="3" id="KW-1185">Reference proteome</keyword>